<name>D1YYS6_METPS</name>
<keyword evidence="1" id="KW-0812">Transmembrane</keyword>
<accession>D1YYS6</accession>
<proteinExistence type="predicted"/>
<dbReference type="GeneID" id="8681469"/>
<feature type="transmembrane region" description="Helical" evidence="1">
    <location>
        <begin position="6"/>
        <end position="36"/>
    </location>
</feature>
<reference evidence="3 4" key="2">
    <citation type="journal article" date="2008" name="Int. J. Syst. Evol. Microbiol.">
        <title>Methanocella paludicola gen. nov., sp. nov., a methane-producing archaeon, the first isolate of the lineage 'Rice Cluster I', and proposal of the new archaeal order Methanocellales ord. nov.</title>
        <authorList>
            <person name="Sakai S."/>
            <person name="Imachi H."/>
            <person name="Hanada S."/>
            <person name="Ohashi A."/>
            <person name="Harada H."/>
            <person name="Kamagata Y."/>
        </authorList>
    </citation>
    <scope>NUCLEOTIDE SEQUENCE [LARGE SCALE GENOMIC DNA]</scope>
    <source>
        <strain evidence="4">DSM 17711 / JCM 13418 / NBRC 101707 / SANAE</strain>
    </source>
</reference>
<dbReference type="Proteomes" id="UP000001882">
    <property type="component" value="Chromosome"/>
</dbReference>
<keyword evidence="4" id="KW-1185">Reference proteome</keyword>
<keyword evidence="1" id="KW-1133">Transmembrane helix</keyword>
<gene>
    <name evidence="3" type="ordered locus">MCP_1526</name>
</gene>
<reference evidence="3 4" key="1">
    <citation type="journal article" date="2007" name="Appl. Environ. Microbiol.">
        <title>Isolation of key methanogens for global methane emission from rice paddy fields: a novel isolate affiliated with the clone cluster rice cluster I.</title>
        <authorList>
            <person name="Sakai S."/>
            <person name="Imachi H."/>
            <person name="Sekiguchi Y."/>
            <person name="Ohashi A."/>
            <person name="Harada H."/>
            <person name="Kamagata Y."/>
        </authorList>
    </citation>
    <scope>NUCLEOTIDE SEQUENCE [LARGE SCALE GENOMIC DNA]</scope>
    <source>
        <strain evidence="4">DSM 17711 / JCM 13418 / NBRC 101707 / SANAE</strain>
    </source>
</reference>
<evidence type="ECO:0000259" key="2">
    <source>
        <dbReference type="Pfam" id="PF01882"/>
    </source>
</evidence>
<reference evidence="4" key="3">
    <citation type="journal article" date="2011" name="PLoS ONE">
        <title>Genome sequence of a mesophilic hydrogenotrophic methanogen Methanocella paludicola, the first cultivated representative of the order Methanocellales.</title>
        <authorList>
            <person name="Sakai S."/>
            <person name="Takaki Y."/>
            <person name="Shimamura S."/>
            <person name="Sekine M."/>
            <person name="Tajima T."/>
            <person name="Kosugi H."/>
            <person name="Ichikawa N."/>
            <person name="Tasumi E."/>
            <person name="Hiraki A.T."/>
            <person name="Shimizu A."/>
            <person name="Kato Y."/>
            <person name="Nishiko R."/>
            <person name="Mori K."/>
            <person name="Fujita N."/>
            <person name="Imachi H."/>
            <person name="Takai K."/>
        </authorList>
    </citation>
    <scope>NUCLEOTIDE SEQUENCE [LARGE SCALE GENOMIC DNA]</scope>
    <source>
        <strain evidence="4">DSM 17711 / JCM 13418 / NBRC 101707 / SANAE</strain>
    </source>
</reference>
<dbReference type="KEGG" id="mpd:MCP_1526"/>
<feature type="domain" description="DUF58" evidence="2">
    <location>
        <begin position="191"/>
        <end position="309"/>
    </location>
</feature>
<organism evidence="3 4">
    <name type="scientific">Methanocella paludicola (strain DSM 17711 / JCM 13418 / NBRC 101707 / SANAE)</name>
    <dbReference type="NCBI Taxonomy" id="304371"/>
    <lineage>
        <taxon>Archaea</taxon>
        <taxon>Methanobacteriati</taxon>
        <taxon>Methanobacteriota</taxon>
        <taxon>Stenosarchaea group</taxon>
        <taxon>Methanomicrobia</taxon>
        <taxon>Methanocellales</taxon>
        <taxon>Methanocellaceae</taxon>
        <taxon>Methanocella</taxon>
    </lineage>
</organism>
<dbReference type="AlphaFoldDB" id="D1YYS6"/>
<evidence type="ECO:0000313" key="3">
    <source>
        <dbReference type="EMBL" id="BAI61598.1"/>
    </source>
</evidence>
<dbReference type="OrthoDB" id="3263at2157"/>
<dbReference type="RefSeq" id="WP_012900277.1">
    <property type="nucleotide sequence ID" value="NC_013665.1"/>
</dbReference>
<dbReference type="PANTHER" id="PTHR33608">
    <property type="entry name" value="BLL2464 PROTEIN"/>
    <property type="match status" value="1"/>
</dbReference>
<sequence>MVEEAGFFLAFLTIGIVFGNDILMFISIVPFLFLLFSKAYKAQDSIKAEHKESIIKARLNETVTISTTIEPDGGTGIYTVSDPLPDHLGLKGGNNFHVFWNNGRKAPVTITYDVDCAKRGIYTIGPTHAEFFHNSWLEQPVSWTDEDATRLIVDPEQQHIKKLRDPRLFSSMPVPVGAVSKLGMRTTDFTEIRSYHPGDSYRTINWKATARFSMSADPKPFVNEYEKEGKKTVFLFVDAGAWAGRGPEADHVFEHIARAASGIASYYLERNMRVGVYVYNYGELIVPDSGKKQASRILRDLLEVRPGGTTEGDNSLKRAVKECSGHLMGTIPLFIVITMAGGKNTRDIIEGIKSMRKYSPGAKIPPVTLLHIKGYSLEAQGPSGEAGASLLELDNLQYIRMIKKSGAHVVQWDPRTDSLSQLMMAGFGRRQR</sequence>
<dbReference type="InParanoid" id="D1YYS6"/>
<keyword evidence="1" id="KW-0472">Membrane</keyword>
<dbReference type="EMBL" id="AP011532">
    <property type="protein sequence ID" value="BAI61598.1"/>
    <property type="molecule type" value="Genomic_DNA"/>
</dbReference>
<evidence type="ECO:0000256" key="1">
    <source>
        <dbReference type="SAM" id="Phobius"/>
    </source>
</evidence>
<protein>
    <recommendedName>
        <fullName evidence="2">DUF58 domain-containing protein</fullName>
    </recommendedName>
</protein>
<dbReference type="InterPro" id="IPR002881">
    <property type="entry name" value="DUF58"/>
</dbReference>
<dbReference type="Pfam" id="PF01882">
    <property type="entry name" value="DUF58"/>
    <property type="match status" value="1"/>
</dbReference>
<dbReference type="eggNOG" id="arCOG02742">
    <property type="taxonomic scope" value="Archaea"/>
</dbReference>
<dbReference type="STRING" id="304371.MCP_1526"/>
<dbReference type="PANTHER" id="PTHR33608:SF6">
    <property type="entry name" value="BLL2464 PROTEIN"/>
    <property type="match status" value="1"/>
</dbReference>
<evidence type="ECO:0000313" key="4">
    <source>
        <dbReference type="Proteomes" id="UP000001882"/>
    </source>
</evidence>